<feature type="compositionally biased region" description="Basic and acidic residues" evidence="1">
    <location>
        <begin position="209"/>
        <end position="222"/>
    </location>
</feature>
<dbReference type="AlphaFoldDB" id="A0A0A7PNL4"/>
<feature type="region of interest" description="Disordered" evidence="1">
    <location>
        <begin position="201"/>
        <end position="222"/>
    </location>
</feature>
<evidence type="ECO:0000256" key="1">
    <source>
        <dbReference type="SAM" id="MobiDB-lite"/>
    </source>
</evidence>
<dbReference type="EMBL" id="CP009123">
    <property type="protein sequence ID" value="AJA11594.1"/>
    <property type="molecule type" value="Genomic_DNA"/>
</dbReference>
<name>A0A0A7PNL4_9SPHN</name>
<protein>
    <recommendedName>
        <fullName evidence="2">4Fe4S-binding SPASM domain-containing protein</fullName>
    </recommendedName>
</protein>
<dbReference type="InterPro" id="IPR023885">
    <property type="entry name" value="4Fe4S-binding_SPASM_dom"/>
</dbReference>
<proteinExistence type="predicted"/>
<dbReference type="InterPro" id="IPR013785">
    <property type="entry name" value="Aldolase_TIM"/>
</dbReference>
<keyword evidence="3" id="KW-0614">Plasmid</keyword>
<feature type="domain" description="4Fe4S-binding SPASM" evidence="2">
    <location>
        <begin position="129"/>
        <end position="195"/>
    </location>
</feature>
<accession>A0A0A7PNL4</accession>
<dbReference type="SUPFAM" id="SSF102114">
    <property type="entry name" value="Radical SAM enzymes"/>
    <property type="match status" value="1"/>
</dbReference>
<organism evidence="3 4">
    <name type="scientific">Sphingopyxis fribergensis</name>
    <dbReference type="NCBI Taxonomy" id="1515612"/>
    <lineage>
        <taxon>Bacteria</taxon>
        <taxon>Pseudomonadati</taxon>
        <taxon>Pseudomonadota</taxon>
        <taxon>Alphaproteobacteria</taxon>
        <taxon>Sphingomonadales</taxon>
        <taxon>Sphingomonadaceae</taxon>
        <taxon>Sphingopyxis</taxon>
    </lineage>
</organism>
<dbReference type="InterPro" id="IPR058240">
    <property type="entry name" value="rSAM_sf"/>
</dbReference>
<sequence length="222" mass="24459">MLLGNRVAESLCRIRQPYHVYLSIDGGNEQAHDSNRGKDSFRRAVRGGHCLLRHRGESAWPHVSLYQLDLGVDEATYDAEFLNLAAQCDVWQRVTPIVANGSDPTYNDSLDPTLHWQADARGPQPNGACFWAGYSLSVSPTGDVSPCILTQIANPEALLGNLRNDSMDAIIGRASAFRERLEIDGRQSFSLCASCFKVSGKPRPPRAPIDLRDQLTPDKIAN</sequence>
<gene>
    <name evidence="3" type="ORF">SKP52_23760</name>
</gene>
<dbReference type="Gene3D" id="3.20.20.70">
    <property type="entry name" value="Aldolase class I"/>
    <property type="match status" value="1"/>
</dbReference>
<dbReference type="KEGG" id="sphk:SKP52_23760"/>
<evidence type="ECO:0000313" key="3">
    <source>
        <dbReference type="EMBL" id="AJA11594.1"/>
    </source>
</evidence>
<dbReference type="HOGENOM" id="CLU_1244662_0_0_5"/>
<dbReference type="RefSeq" id="WP_040110185.1">
    <property type="nucleotide sequence ID" value="NZ_CP009123.1"/>
</dbReference>
<keyword evidence="4" id="KW-1185">Reference proteome</keyword>
<evidence type="ECO:0000259" key="2">
    <source>
        <dbReference type="Pfam" id="PF13186"/>
    </source>
</evidence>
<dbReference type="Pfam" id="PF13186">
    <property type="entry name" value="SPASM"/>
    <property type="match status" value="1"/>
</dbReference>
<dbReference type="OrthoDB" id="9792276at2"/>
<dbReference type="Proteomes" id="UP000030907">
    <property type="component" value="Plasmid pSfKp5.2"/>
</dbReference>
<dbReference type="CDD" id="cd21109">
    <property type="entry name" value="SPASM"/>
    <property type="match status" value="1"/>
</dbReference>
<evidence type="ECO:0000313" key="4">
    <source>
        <dbReference type="Proteomes" id="UP000030907"/>
    </source>
</evidence>
<geneLocation type="plasmid" evidence="3 4">
    <name>pSfKp5.2</name>
</geneLocation>
<reference evidence="3 4" key="1">
    <citation type="journal article" date="2015" name="Int. J. Syst. Evol. Microbiol.">
        <title>Description of Sphingopyxis fribergensis sp. nov. - a soil bacterium with the ability to degrade styrene and phenylacetic acid.</title>
        <authorList>
            <person name="Oelschlagel M."/>
            <person name="Ruckert C."/>
            <person name="Kalinowski J."/>
            <person name="Schmidt G."/>
            <person name="Schlomann M."/>
            <person name="Tischler D."/>
        </authorList>
    </citation>
    <scope>NUCLEOTIDE SEQUENCE [LARGE SCALE GENOMIC DNA]</scope>
    <source>
        <strain evidence="3 4">Kp5.2</strain>
        <plasmid evidence="3">pSfKp5.2</plasmid>
    </source>
</reference>